<dbReference type="InterPro" id="IPR003607">
    <property type="entry name" value="HD/PDEase_dom"/>
</dbReference>
<dbReference type="Proteomes" id="UP000094936">
    <property type="component" value="Unassembled WGS sequence"/>
</dbReference>
<dbReference type="CDD" id="cd00077">
    <property type="entry name" value="HDc"/>
    <property type="match status" value="1"/>
</dbReference>
<comment type="caution">
    <text evidence="2">The sequence shown here is derived from an EMBL/GenBank/DDBJ whole genome shotgun (WGS) entry which is preliminary data.</text>
</comment>
<evidence type="ECO:0000313" key="2">
    <source>
        <dbReference type="EMBL" id="ODA34552.1"/>
    </source>
</evidence>
<dbReference type="PANTHER" id="PTHR43155:SF2">
    <property type="entry name" value="CYCLIC DI-GMP PHOSPHODIESTERASE PA4108"/>
    <property type="match status" value="1"/>
</dbReference>
<dbReference type="InterPro" id="IPR037522">
    <property type="entry name" value="HD_GYP_dom"/>
</dbReference>
<dbReference type="STRING" id="1080227.A8L45_06170"/>
<keyword evidence="2" id="KW-0378">Hydrolase</keyword>
<gene>
    <name evidence="2" type="ORF">A8L45_06170</name>
</gene>
<dbReference type="Pfam" id="PF11871">
    <property type="entry name" value="DUF3391"/>
    <property type="match status" value="1"/>
</dbReference>
<dbReference type="SMART" id="SM00471">
    <property type="entry name" value="HDc"/>
    <property type="match status" value="1"/>
</dbReference>
<evidence type="ECO:0000259" key="1">
    <source>
        <dbReference type="PROSITE" id="PS51832"/>
    </source>
</evidence>
<dbReference type="SUPFAM" id="SSF109604">
    <property type="entry name" value="HD-domain/PDEase-like"/>
    <property type="match status" value="1"/>
</dbReference>
<keyword evidence="3" id="KW-1185">Reference proteome</keyword>
<name>A0A1C3EMU7_9GAMM</name>
<organism evidence="2 3">
    <name type="scientific">Veronia pacifica</name>
    <dbReference type="NCBI Taxonomy" id="1080227"/>
    <lineage>
        <taxon>Bacteria</taxon>
        <taxon>Pseudomonadati</taxon>
        <taxon>Pseudomonadota</taxon>
        <taxon>Gammaproteobacteria</taxon>
        <taxon>Vibrionales</taxon>
        <taxon>Vibrionaceae</taxon>
        <taxon>Veronia</taxon>
    </lineage>
</organism>
<dbReference type="GO" id="GO:0008081">
    <property type="term" value="F:phosphoric diester hydrolase activity"/>
    <property type="evidence" value="ECO:0007669"/>
    <property type="project" value="UniProtKB-ARBA"/>
</dbReference>
<feature type="domain" description="HD-GYP" evidence="1">
    <location>
        <begin position="124"/>
        <end position="320"/>
    </location>
</feature>
<sequence>MLQRVAIDEIRIGMYVEQIESNNTRAKIRQPGFIRREETIESLRQQNVDFVLVDLFQSQFVQPLVATEIPVGEQSSIPENLDLSAAKTLVDETKKHLTKILTNIAEGAEVEIAPLRELGSDIVNNIFERRDAVFWINGIREKSTYLLEHSLGVAFHLVNFGRYMGFDKPLLEDLAIGGLIHDIGKVMIRDEVLNKPGKLTDDEFVHMKEHQVLSQPILNSMTSLSQISRDVSLMHHEKLDGTGYPNRLKGDEISSVGRMSAIVDIFDALTTDRVYKPAMSPSEAFKVMISLTPFHLDTDLLKSFIRCVGFYPPGSVIELSNGRVGLVTQQNEDDMTKPTVKIFYSIRTGGYREVEYIDLKKHPDISIVRGLTEQALGTSFAEFR</sequence>
<dbReference type="InterPro" id="IPR021812">
    <property type="entry name" value="DUF3391"/>
</dbReference>
<dbReference type="OrthoDB" id="9764808at2"/>
<dbReference type="Gene3D" id="1.10.3210.10">
    <property type="entry name" value="Hypothetical protein af1432"/>
    <property type="match status" value="1"/>
</dbReference>
<dbReference type="Pfam" id="PF13487">
    <property type="entry name" value="HD_5"/>
    <property type="match status" value="1"/>
</dbReference>
<protein>
    <submittedName>
        <fullName evidence="2">Phosphohydrolase</fullName>
    </submittedName>
</protein>
<dbReference type="AlphaFoldDB" id="A0A1C3EMU7"/>
<dbReference type="EMBL" id="LYBM01000007">
    <property type="protein sequence ID" value="ODA34552.1"/>
    <property type="molecule type" value="Genomic_DNA"/>
</dbReference>
<dbReference type="PANTHER" id="PTHR43155">
    <property type="entry name" value="CYCLIC DI-GMP PHOSPHODIESTERASE PA4108-RELATED"/>
    <property type="match status" value="1"/>
</dbReference>
<dbReference type="RefSeq" id="WP_068900288.1">
    <property type="nucleotide sequence ID" value="NZ_JBHUIF010000015.1"/>
</dbReference>
<accession>A0A1C3EMU7</accession>
<proteinExistence type="predicted"/>
<reference evidence="2 3" key="1">
    <citation type="submission" date="2016-05" db="EMBL/GenBank/DDBJ databases">
        <title>Genomic Taxonomy of the Vibrionaceae.</title>
        <authorList>
            <person name="Gomez-Gil B."/>
            <person name="Enciso-Ibarra J."/>
        </authorList>
    </citation>
    <scope>NUCLEOTIDE SEQUENCE [LARGE SCALE GENOMIC DNA]</scope>
    <source>
        <strain evidence="2 3">CAIM 1920</strain>
    </source>
</reference>
<evidence type="ECO:0000313" key="3">
    <source>
        <dbReference type="Proteomes" id="UP000094936"/>
    </source>
</evidence>
<dbReference type="PROSITE" id="PS51832">
    <property type="entry name" value="HD_GYP"/>
    <property type="match status" value="1"/>
</dbReference>